<dbReference type="AlphaFoldDB" id="A0A6L5BB92"/>
<reference evidence="7" key="1">
    <citation type="submission" date="2020-01" db="EMBL/GenBank/DDBJ databases">
        <title>The Celery Genome Sequence Reveals Sequential Paleo-tetraploidization, Resistance Gene Elimination, Karyotype Evolution, and Functional Innovation in Apiales.</title>
        <authorList>
            <person name="Song X."/>
        </authorList>
    </citation>
    <scope>NUCLEOTIDE SEQUENCE</scope>
    <source>
        <tissue evidence="7">Leaf</tissue>
    </source>
</reference>
<gene>
    <name evidence="7" type="ORF">AG4045_004565</name>
</gene>
<evidence type="ECO:0000256" key="1">
    <source>
        <dbReference type="ARBA" id="ARBA00004370"/>
    </source>
</evidence>
<evidence type="ECO:0000256" key="5">
    <source>
        <dbReference type="SAM" id="SignalP"/>
    </source>
</evidence>
<feature type="chain" id="PRO_5026955629" description="Receptor ligand binding region domain-containing protein" evidence="5">
    <location>
        <begin position="36"/>
        <end position="608"/>
    </location>
</feature>
<feature type="signal peptide" evidence="5">
    <location>
        <begin position="1"/>
        <end position="35"/>
    </location>
</feature>
<evidence type="ECO:0000256" key="3">
    <source>
        <dbReference type="ARBA" id="ARBA00022989"/>
    </source>
</evidence>
<feature type="domain" description="Receptor ligand binding region" evidence="6">
    <location>
        <begin position="59"/>
        <end position="397"/>
    </location>
</feature>
<dbReference type="FunFam" id="3.40.50.2300:FF:000188">
    <property type="entry name" value="Glutamate receptor"/>
    <property type="match status" value="1"/>
</dbReference>
<accession>A0A6L5BB92</accession>
<evidence type="ECO:0000256" key="2">
    <source>
        <dbReference type="ARBA" id="ARBA00022692"/>
    </source>
</evidence>
<dbReference type="EMBL" id="WRXP01001677">
    <property type="protein sequence ID" value="KAF1002107.1"/>
    <property type="molecule type" value="Genomic_DNA"/>
</dbReference>
<evidence type="ECO:0000313" key="7">
    <source>
        <dbReference type="EMBL" id="KAF1002107.1"/>
    </source>
</evidence>
<dbReference type="PANTHER" id="PTHR34836">
    <property type="entry name" value="OS06G0188250 PROTEIN"/>
    <property type="match status" value="1"/>
</dbReference>
<name>A0A6L5BB92_APIGR</name>
<comment type="caution">
    <text evidence="7">The sequence shown here is derived from an EMBL/GenBank/DDBJ whole genome shotgun (WGS) entry which is preliminary data.</text>
</comment>
<dbReference type="InterPro" id="IPR015683">
    <property type="entry name" value="Ionotropic_Glu_rcpt"/>
</dbReference>
<proteinExistence type="predicted"/>
<dbReference type="Gene3D" id="3.40.190.10">
    <property type="entry name" value="Periplasmic binding protein-like II"/>
    <property type="match status" value="1"/>
</dbReference>
<evidence type="ECO:0000313" key="8">
    <source>
        <dbReference type="Proteomes" id="UP000593563"/>
    </source>
</evidence>
<organism evidence="7 8">
    <name type="scientific">Apium graveolens</name>
    <name type="common">Celery</name>
    <dbReference type="NCBI Taxonomy" id="4045"/>
    <lineage>
        <taxon>Eukaryota</taxon>
        <taxon>Viridiplantae</taxon>
        <taxon>Streptophyta</taxon>
        <taxon>Embryophyta</taxon>
        <taxon>Tracheophyta</taxon>
        <taxon>Spermatophyta</taxon>
        <taxon>Magnoliopsida</taxon>
        <taxon>eudicotyledons</taxon>
        <taxon>Gunneridae</taxon>
        <taxon>Pentapetalae</taxon>
        <taxon>asterids</taxon>
        <taxon>campanulids</taxon>
        <taxon>Apiales</taxon>
        <taxon>Apiaceae</taxon>
        <taxon>Apioideae</taxon>
        <taxon>apioid superclade</taxon>
        <taxon>Apieae</taxon>
        <taxon>Apium</taxon>
    </lineage>
</organism>
<keyword evidence="8" id="KW-1185">Reference proteome</keyword>
<evidence type="ECO:0000256" key="4">
    <source>
        <dbReference type="ARBA" id="ARBA00023136"/>
    </source>
</evidence>
<dbReference type="SUPFAM" id="SSF53822">
    <property type="entry name" value="Periplasmic binding protein-like I"/>
    <property type="match status" value="1"/>
</dbReference>
<dbReference type="PANTHER" id="PTHR34836:SF9">
    <property type="entry name" value="RECEPTOR LIGAND BINDING REGION DOMAIN-CONTAINING PROTEIN"/>
    <property type="match status" value="1"/>
</dbReference>
<dbReference type="CDD" id="cd19990">
    <property type="entry name" value="PBP1_GABAb_receptor_plant"/>
    <property type="match status" value="1"/>
</dbReference>
<sequence length="608" mass="67196">MCSQCHGKASKFFCLCFLLPFFFLVFLSYGSSTAAASGKSTTSIGVVIDEESRVGKEQKIAIKIAVQQINNSTNHKLTIHFRNISAGNPLQAATAADQLIKVEKVQVLIGSQAWQEAAIVADVGNRAQVPVISLAASSVSPKLTHVRWPFLVQMASNSSKEMESVAAIVHSYNWKKVVVIYEDDAYGDPGALALLSKALVDKGSDIEYCSVLPLYTSLSDPQGFIGDEVAKLLSRKSRVFIILQSSLIMAKHLVKEARRIGLMERDSVWIVTDSITSVLESDPFFVKSMEGAIGTKPYYSEETSSFMELKAQFLEITKSDYPEEENLVPGIYALRAYDSIMAISHAVTKLGSDENTTAKTLLKGILSSKFLGLSGNISFRDGSLLDSSNLRIINVVGSIYKDLGFWSSEGFLKTIDQVKGGAHNMKKLGSVVNWPGNLTRDPKGWIMPSDKKKMRIAVPAMTVYPNFVEVVNVSDSVHNISGFCIDLFKEVVNFLKKDYPLPYEFFPFYGSYDELVISVSNEIRRICISKIVFLRKNKDRNLRNGGAGDIPGEGGDLRKAIAVVRYTYKTNNRISPIRATSFYQREDIGSSRWKVMSPSEALEHGIQL</sequence>
<dbReference type="Proteomes" id="UP000593563">
    <property type="component" value="Unassembled WGS sequence"/>
</dbReference>
<dbReference type="InterPro" id="IPR028082">
    <property type="entry name" value="Peripla_BP_I"/>
</dbReference>
<keyword evidence="5" id="KW-0732">Signal</keyword>
<evidence type="ECO:0000259" key="6">
    <source>
        <dbReference type="Pfam" id="PF01094"/>
    </source>
</evidence>
<dbReference type="Gene3D" id="3.40.50.2300">
    <property type="match status" value="3"/>
</dbReference>
<protein>
    <recommendedName>
        <fullName evidence="6">Receptor ligand binding region domain-containing protein</fullName>
    </recommendedName>
</protein>
<dbReference type="InterPro" id="IPR044440">
    <property type="entry name" value="GABAb_receptor_plant_PBP1"/>
</dbReference>
<dbReference type="GO" id="GO:0016020">
    <property type="term" value="C:membrane"/>
    <property type="evidence" value="ECO:0007669"/>
    <property type="project" value="UniProtKB-SubCell"/>
</dbReference>
<keyword evidence="4" id="KW-0472">Membrane</keyword>
<keyword evidence="3" id="KW-1133">Transmembrane helix</keyword>
<dbReference type="InterPro" id="IPR001828">
    <property type="entry name" value="ANF_lig-bd_rcpt"/>
</dbReference>
<comment type="subcellular location">
    <subcellularLocation>
        <location evidence="1">Membrane</location>
    </subcellularLocation>
</comment>
<keyword evidence="2" id="KW-0812">Transmembrane</keyword>
<dbReference type="Pfam" id="PF01094">
    <property type="entry name" value="ANF_receptor"/>
    <property type="match status" value="1"/>
</dbReference>